<evidence type="ECO:0000256" key="1">
    <source>
        <dbReference type="SAM" id="SignalP"/>
    </source>
</evidence>
<sequence>MKKNLAILILGLIFISCNNKAEEKKIKKNTEKYTMKSMEVNDARVSLKLNPMQKQHQLMNMRSHVEAVQKIVSLLAVDKYDEASVIAYEKLGTTTQMKLMCASFGNEDFENLGLEFHKSADKMSEIFKAKNKQNSLNALSNTMNYCVQCHATYKQ</sequence>
<dbReference type="Proteomes" id="UP001269081">
    <property type="component" value="Unassembled WGS sequence"/>
</dbReference>
<protein>
    <submittedName>
        <fullName evidence="2">Nucleotidyltransferase</fullName>
    </submittedName>
</protein>
<name>A0ABU1Y9N1_9FLAO</name>
<evidence type="ECO:0000313" key="2">
    <source>
        <dbReference type="EMBL" id="MDR7210251.1"/>
    </source>
</evidence>
<reference evidence="2 3" key="1">
    <citation type="submission" date="2023-07" db="EMBL/GenBank/DDBJ databases">
        <title>Sorghum-associated microbial communities from plants grown in Nebraska, USA.</title>
        <authorList>
            <person name="Schachtman D."/>
        </authorList>
    </citation>
    <scope>NUCLEOTIDE SEQUENCE [LARGE SCALE GENOMIC DNA]</scope>
    <source>
        <strain evidence="2 3">4129</strain>
    </source>
</reference>
<feature type="chain" id="PRO_5045174384" evidence="1">
    <location>
        <begin position="22"/>
        <end position="155"/>
    </location>
</feature>
<accession>A0ABU1Y9N1</accession>
<organism evidence="2 3">
    <name type="scientific">Flavobacterium piscis</name>
    <dbReference type="NCBI Taxonomy" id="1114874"/>
    <lineage>
        <taxon>Bacteria</taxon>
        <taxon>Pseudomonadati</taxon>
        <taxon>Bacteroidota</taxon>
        <taxon>Flavobacteriia</taxon>
        <taxon>Flavobacteriales</taxon>
        <taxon>Flavobacteriaceae</taxon>
        <taxon>Flavobacterium</taxon>
    </lineage>
</organism>
<gene>
    <name evidence="2" type="ORF">J2W48_002191</name>
</gene>
<comment type="caution">
    <text evidence="2">The sequence shown here is derived from an EMBL/GenBank/DDBJ whole genome shotgun (WGS) entry which is preliminary data.</text>
</comment>
<keyword evidence="1" id="KW-0732">Signal</keyword>
<dbReference type="InterPro" id="IPR010980">
    <property type="entry name" value="Cyt_c/b562"/>
</dbReference>
<feature type="signal peptide" evidence="1">
    <location>
        <begin position="1"/>
        <end position="21"/>
    </location>
</feature>
<dbReference type="SUPFAM" id="SSF47175">
    <property type="entry name" value="Cytochromes"/>
    <property type="match status" value="1"/>
</dbReference>
<dbReference type="EMBL" id="JAVDWQ010000006">
    <property type="protein sequence ID" value="MDR7210251.1"/>
    <property type="molecule type" value="Genomic_DNA"/>
</dbReference>
<dbReference type="RefSeq" id="WP_310281120.1">
    <property type="nucleotide sequence ID" value="NZ_JAVDWQ010000006.1"/>
</dbReference>
<evidence type="ECO:0000313" key="3">
    <source>
        <dbReference type="Proteomes" id="UP001269081"/>
    </source>
</evidence>
<dbReference type="PROSITE" id="PS51257">
    <property type="entry name" value="PROKAR_LIPOPROTEIN"/>
    <property type="match status" value="1"/>
</dbReference>
<keyword evidence="3" id="KW-1185">Reference proteome</keyword>
<proteinExistence type="predicted"/>